<proteinExistence type="predicted"/>
<reference evidence="2" key="1">
    <citation type="submission" date="2019-06" db="EMBL/GenBank/DDBJ databases">
        <authorList>
            <person name="Zheng W."/>
        </authorList>
    </citation>
    <scope>NUCLEOTIDE SEQUENCE</scope>
    <source>
        <strain evidence="2">QDHG01</strain>
    </source>
</reference>
<keyword evidence="3" id="KW-1185">Reference proteome</keyword>
<feature type="region of interest" description="Disordered" evidence="1">
    <location>
        <begin position="120"/>
        <end position="167"/>
    </location>
</feature>
<evidence type="ECO:0000256" key="1">
    <source>
        <dbReference type="SAM" id="MobiDB-lite"/>
    </source>
</evidence>
<dbReference type="Proteomes" id="UP000785679">
    <property type="component" value="Unassembled WGS sequence"/>
</dbReference>
<comment type="caution">
    <text evidence="2">The sequence shown here is derived from an EMBL/GenBank/DDBJ whole genome shotgun (WGS) entry which is preliminary data.</text>
</comment>
<dbReference type="EMBL" id="RRYP01029813">
    <property type="protein sequence ID" value="TNV71415.1"/>
    <property type="molecule type" value="Genomic_DNA"/>
</dbReference>
<organism evidence="2 3">
    <name type="scientific">Halteria grandinella</name>
    <dbReference type="NCBI Taxonomy" id="5974"/>
    <lineage>
        <taxon>Eukaryota</taxon>
        <taxon>Sar</taxon>
        <taxon>Alveolata</taxon>
        <taxon>Ciliophora</taxon>
        <taxon>Intramacronucleata</taxon>
        <taxon>Spirotrichea</taxon>
        <taxon>Stichotrichia</taxon>
        <taxon>Sporadotrichida</taxon>
        <taxon>Halteriidae</taxon>
        <taxon>Halteria</taxon>
    </lineage>
</organism>
<evidence type="ECO:0000313" key="3">
    <source>
        <dbReference type="Proteomes" id="UP000785679"/>
    </source>
</evidence>
<name>A0A8J8NB47_HALGN</name>
<dbReference type="AlphaFoldDB" id="A0A8J8NB47"/>
<feature type="compositionally biased region" description="Basic and acidic residues" evidence="1">
    <location>
        <begin position="120"/>
        <end position="129"/>
    </location>
</feature>
<evidence type="ECO:0000313" key="2">
    <source>
        <dbReference type="EMBL" id="TNV71415.1"/>
    </source>
</evidence>
<accession>A0A8J8NB47</accession>
<gene>
    <name evidence="2" type="ORF">FGO68_gene5466</name>
</gene>
<sequence length="167" mass="18720">MTDPQLSKYLPDPEQLSGKMPERDFFFGILCSLKHGYMKEIITEANKKRFAADPSVDKKDAIRLSDAWLEELMKHPYHSRKLFQLTHIGKPGTGVYLLRESAKVSKEVKDRKMFKLSKRLGAEEQKDDGNMLAPGAGQKFKKGNDGRPVQQIAGGVGKMQIDSAGPK</sequence>
<protein>
    <submittedName>
        <fullName evidence="2">Uncharacterized protein</fullName>
    </submittedName>
</protein>